<keyword evidence="3" id="KW-1185">Reference proteome</keyword>
<sequence length="90" mass="9994">MPRLRPRCTRQRGGPPDGAQRSRAAPFKDQATKEREQERAEVKLRAGSPMLSVGRVEQQDKDPPVLDVEQIHVILGGVPLVTPQTAEDMI</sequence>
<accession>A0AAV7RD20</accession>
<dbReference type="EMBL" id="JANPWB010000009">
    <property type="protein sequence ID" value="KAJ1150189.1"/>
    <property type="molecule type" value="Genomic_DNA"/>
</dbReference>
<evidence type="ECO:0000256" key="1">
    <source>
        <dbReference type="SAM" id="MobiDB-lite"/>
    </source>
</evidence>
<gene>
    <name evidence="2" type="ORF">NDU88_002985</name>
</gene>
<feature type="region of interest" description="Disordered" evidence="1">
    <location>
        <begin position="1"/>
        <end position="42"/>
    </location>
</feature>
<protein>
    <submittedName>
        <fullName evidence="2">Uncharacterized protein</fullName>
    </submittedName>
</protein>
<comment type="caution">
    <text evidence="2">The sequence shown here is derived from an EMBL/GenBank/DDBJ whole genome shotgun (WGS) entry which is preliminary data.</text>
</comment>
<reference evidence="2" key="1">
    <citation type="journal article" date="2022" name="bioRxiv">
        <title>Sequencing and chromosome-scale assembly of the giantPleurodeles waltlgenome.</title>
        <authorList>
            <person name="Brown T."/>
            <person name="Elewa A."/>
            <person name="Iarovenko S."/>
            <person name="Subramanian E."/>
            <person name="Araus A.J."/>
            <person name="Petzold A."/>
            <person name="Susuki M."/>
            <person name="Suzuki K.-i.T."/>
            <person name="Hayashi T."/>
            <person name="Toyoda A."/>
            <person name="Oliveira C."/>
            <person name="Osipova E."/>
            <person name="Leigh N.D."/>
            <person name="Simon A."/>
            <person name="Yun M.H."/>
        </authorList>
    </citation>
    <scope>NUCLEOTIDE SEQUENCE</scope>
    <source>
        <strain evidence="2">20211129_DDA</strain>
        <tissue evidence="2">Liver</tissue>
    </source>
</reference>
<organism evidence="2 3">
    <name type="scientific">Pleurodeles waltl</name>
    <name type="common">Iberian ribbed newt</name>
    <dbReference type="NCBI Taxonomy" id="8319"/>
    <lineage>
        <taxon>Eukaryota</taxon>
        <taxon>Metazoa</taxon>
        <taxon>Chordata</taxon>
        <taxon>Craniata</taxon>
        <taxon>Vertebrata</taxon>
        <taxon>Euteleostomi</taxon>
        <taxon>Amphibia</taxon>
        <taxon>Batrachia</taxon>
        <taxon>Caudata</taxon>
        <taxon>Salamandroidea</taxon>
        <taxon>Salamandridae</taxon>
        <taxon>Pleurodelinae</taxon>
        <taxon>Pleurodeles</taxon>
    </lineage>
</organism>
<name>A0AAV7RD20_PLEWA</name>
<evidence type="ECO:0000313" key="2">
    <source>
        <dbReference type="EMBL" id="KAJ1150189.1"/>
    </source>
</evidence>
<feature type="compositionally biased region" description="Basic and acidic residues" evidence="1">
    <location>
        <begin position="30"/>
        <end position="42"/>
    </location>
</feature>
<proteinExistence type="predicted"/>
<feature type="compositionally biased region" description="Basic residues" evidence="1">
    <location>
        <begin position="1"/>
        <end position="10"/>
    </location>
</feature>
<dbReference type="AlphaFoldDB" id="A0AAV7RD20"/>
<evidence type="ECO:0000313" key="3">
    <source>
        <dbReference type="Proteomes" id="UP001066276"/>
    </source>
</evidence>
<dbReference type="Proteomes" id="UP001066276">
    <property type="component" value="Chromosome 5"/>
</dbReference>